<dbReference type="InterPro" id="IPR019749">
    <property type="entry name" value="Band_41_domain"/>
</dbReference>
<keyword evidence="2" id="KW-1003">Cell membrane</keyword>
<comment type="subcellular location">
    <subcellularLocation>
        <location evidence="1">Cell membrane</location>
        <topology evidence="1">Peripheral membrane protein</topology>
    </subcellularLocation>
</comment>
<feature type="compositionally biased region" description="Pro residues" evidence="4">
    <location>
        <begin position="1491"/>
        <end position="1514"/>
    </location>
</feature>
<proteinExistence type="predicted"/>
<feature type="region of interest" description="Disordered" evidence="4">
    <location>
        <begin position="1283"/>
        <end position="1327"/>
    </location>
</feature>
<organism evidence="6">
    <name type="scientific">Mesocestoides corti</name>
    <name type="common">Flatworm</name>
    <dbReference type="NCBI Taxonomy" id="53468"/>
    <lineage>
        <taxon>Eukaryota</taxon>
        <taxon>Metazoa</taxon>
        <taxon>Spiralia</taxon>
        <taxon>Lophotrochozoa</taxon>
        <taxon>Platyhelminthes</taxon>
        <taxon>Cestoda</taxon>
        <taxon>Eucestoda</taxon>
        <taxon>Cyclophyllidea</taxon>
        <taxon>Mesocestoididae</taxon>
        <taxon>Mesocestoides</taxon>
    </lineage>
</organism>
<dbReference type="PANTHER" id="PTHR23281">
    <property type="entry name" value="MERLIN/MOESIN/EZRIN/RADIXIN"/>
    <property type="match status" value="1"/>
</dbReference>
<dbReference type="SUPFAM" id="SSF47031">
    <property type="entry name" value="Second domain of FERM"/>
    <property type="match status" value="1"/>
</dbReference>
<feature type="region of interest" description="Disordered" evidence="4">
    <location>
        <begin position="592"/>
        <end position="670"/>
    </location>
</feature>
<accession>A0A5K3F333</accession>
<feature type="region of interest" description="Disordered" evidence="4">
    <location>
        <begin position="1491"/>
        <end position="1534"/>
    </location>
</feature>
<protein>
    <submittedName>
        <fullName evidence="6">FERM domain-containing protein</fullName>
    </submittedName>
</protein>
<dbReference type="Gene3D" id="1.20.80.10">
    <property type="match status" value="1"/>
</dbReference>
<dbReference type="CDD" id="cd17097">
    <property type="entry name" value="FERM_F1_ERM_like"/>
    <property type="match status" value="1"/>
</dbReference>
<feature type="compositionally biased region" description="Low complexity" evidence="4">
    <location>
        <begin position="1138"/>
        <end position="1153"/>
    </location>
</feature>
<dbReference type="CDD" id="cd14473">
    <property type="entry name" value="FERM_B-lobe"/>
    <property type="match status" value="1"/>
</dbReference>
<feature type="domain" description="FERM" evidence="5">
    <location>
        <begin position="12"/>
        <end position="356"/>
    </location>
</feature>
<feature type="compositionally biased region" description="Pro residues" evidence="4">
    <location>
        <begin position="374"/>
        <end position="384"/>
    </location>
</feature>
<feature type="compositionally biased region" description="Polar residues" evidence="4">
    <location>
        <begin position="1283"/>
        <end position="1294"/>
    </location>
</feature>
<dbReference type="Pfam" id="PF09380">
    <property type="entry name" value="FERM_C"/>
    <property type="match status" value="1"/>
</dbReference>
<dbReference type="InterPro" id="IPR018980">
    <property type="entry name" value="FERM_PH-like_C"/>
</dbReference>
<evidence type="ECO:0000256" key="2">
    <source>
        <dbReference type="ARBA" id="ARBA00022475"/>
    </source>
</evidence>
<feature type="compositionally biased region" description="Polar residues" evidence="4">
    <location>
        <begin position="1522"/>
        <end position="1534"/>
    </location>
</feature>
<dbReference type="InterPro" id="IPR035963">
    <property type="entry name" value="FERM_2"/>
</dbReference>
<dbReference type="Pfam" id="PF00373">
    <property type="entry name" value="FERM_M"/>
    <property type="match status" value="1"/>
</dbReference>
<keyword evidence="3" id="KW-0472">Membrane</keyword>
<feature type="region of interest" description="Disordered" evidence="4">
    <location>
        <begin position="319"/>
        <end position="394"/>
    </location>
</feature>
<feature type="compositionally biased region" description="Basic and acidic residues" evidence="4">
    <location>
        <begin position="1296"/>
        <end position="1310"/>
    </location>
</feature>
<dbReference type="SMART" id="SM01196">
    <property type="entry name" value="FERM_C"/>
    <property type="match status" value="1"/>
</dbReference>
<dbReference type="GO" id="GO:0005886">
    <property type="term" value="C:plasma membrane"/>
    <property type="evidence" value="ECO:0007669"/>
    <property type="project" value="UniProtKB-SubCell"/>
</dbReference>
<dbReference type="GO" id="GO:0003779">
    <property type="term" value="F:actin binding"/>
    <property type="evidence" value="ECO:0007669"/>
    <property type="project" value="InterPro"/>
</dbReference>
<sequence>MRWLRRQSSKTIAVKVSTLESDLEFSIPVKSTGKDLFDLVCGTFGLRETWYFGLQSYVLVSDGSIKYLNWLKPEKILSQHSVPLPFQFCYFFHAKYFPEDVEHELIQPVTKHLFYLEVKDKIENRGRSGHLGVDGAFIQPSLEAAVQLTVLSAQIEFEDFPENELDDEAEQLALSKRLLRLLPKYLPINVQINAGIAQRLKECYRNNKGLNREEAEIRYLKIAQSFRLFGVDYFVVTCVRMKDPRTLSLTRYFSKAEFSSWRTLDRHQELSWVGITAAGIQLFAKNQVDRARYTFPWNIIKNVSYRERKFTVKLNTSWRPSKKSGGAVAGRQTAAPSCSSPGAAISAPHTPSISRRSPSRPGTPVSGKRALSRPPLPPPPPPPAQAMGDARSGKYLSAASHQPRGQLVGARNKAQCHLSPGVIDVVEGSRLEGKIPEPSSQVRDPTETFRGYGGGHPYRSTISASPASDFAGAPNSGAFGGSGVSSGGSVASGPVPTSRHAATVIEMWLAEPYQAKNIIHLCAGNHSLFMRRRQPDSVDVQQMKAQAREERIRRGAERALLERARSEKAAALKLNAALESRCAQLESALRSTTAATAASVNRQRSPGGGSYNSDHSLTKGDGEKEVEEQEGELDDVGDVGDAEGGDEVEEGDHGGRPGVQFATGQLLHQPSTTSPIYARLRHHQRQRRQTAQYRRCKEGASQLLAPPQAPSTGIYEGFLWSQSPVAASVPTQSEPAIPQMIPWSPALVRQPRGDLTSLTFSRPPSMPPRPARVTQSLERLPYQQMVLNPARTLQAPVPIPSHPPTSSISLHSFHGGQQYHQQQHHQTGPQVVPSISSNYQMFPKHFYGSRNNQQEPGNPWQYPRPLGGSTHRGRLYNGFSYPGHLNHLTSSNLVGEEAGTQCDLISPPPRSTSTVSGGSRRVFDVGGAQATHVEPSDVILPQHYQWTRPIESFQSMSHLASTRRHFQPTAQSLMWSGGLPTGKYPNPYMGCPYMTPGSGGPMCYYPLGYYRGSNQLSYFDTGDVHQLGFGHYAPCAPVSMPILNGEDDFYLSGGGETEELPGPPYFQPAWLPYYDPYWNWMRATAGSASVAASSTGLESRAVRWPPAVPPAPVVTANASLNAMLSPYAGPTRRRMHQQKMAAAKQLQKQQHQQPAEGQAFAQLPPKRQVYRGISLQDLPSRTRSDSETVGHARERSASRPSLVRADASTDGTSGGGGGGDASSPGYLGASALEDQQPPRIFTSPPPPSLLLPPTATQEDRMRIAYQQMHLHRQLWEEWVRRTGTTCPPDSSLPSKQRKDGDEHGQRRPSDAYEYSGGGSSLRRVPPPPSYQQFMVSGTSPQSGYQMQLGIADSRDPSGPDGSSSVGYVGVDIHGTPSGASGPGFVGGYSPGHFEPSPLGRFSVRAGDEEDEGNEVGATEEYARETQRPLSRSSFSGLRRGQHPGSVDRLSTIACIAQSPDPSYISNVHLYANMTLVDGQLVPLMGRPAPPLQDHPAFLPPFTNPARPSPPPLNPAPRCSAPSISTASGQSRPLTKYHSSQTVWLTNTGGICDQEALVTPRKAPQSAKPLQSSPAPPLPPPQPPKCVVFQDSRWSQSNK</sequence>
<feature type="compositionally biased region" description="Basic and acidic residues" evidence="4">
    <location>
        <begin position="1180"/>
        <end position="1197"/>
    </location>
</feature>
<dbReference type="InterPro" id="IPR011993">
    <property type="entry name" value="PH-like_dom_sf"/>
</dbReference>
<evidence type="ECO:0000313" key="6">
    <source>
        <dbReference type="WBParaSite" id="MCU_004543-RB"/>
    </source>
</evidence>
<dbReference type="PROSITE" id="PS50057">
    <property type="entry name" value="FERM_3"/>
    <property type="match status" value="1"/>
</dbReference>
<evidence type="ECO:0000256" key="3">
    <source>
        <dbReference type="ARBA" id="ARBA00023136"/>
    </source>
</evidence>
<name>A0A5K3F333_MESCO</name>
<reference evidence="6" key="1">
    <citation type="submission" date="2019-11" db="UniProtKB">
        <authorList>
            <consortium name="WormBaseParasite"/>
        </authorList>
    </citation>
    <scope>IDENTIFICATION</scope>
</reference>
<feature type="compositionally biased region" description="Low complexity" evidence="4">
    <location>
        <begin position="351"/>
        <end position="360"/>
    </location>
</feature>
<dbReference type="Pfam" id="PF09379">
    <property type="entry name" value="FERM_N"/>
    <property type="match status" value="1"/>
</dbReference>
<evidence type="ECO:0000256" key="4">
    <source>
        <dbReference type="SAM" id="MobiDB-lite"/>
    </source>
</evidence>
<evidence type="ECO:0000256" key="1">
    <source>
        <dbReference type="ARBA" id="ARBA00004202"/>
    </source>
</evidence>
<dbReference type="SUPFAM" id="SSF50729">
    <property type="entry name" value="PH domain-like"/>
    <property type="match status" value="1"/>
</dbReference>
<evidence type="ECO:0000259" key="5">
    <source>
        <dbReference type="PROSITE" id="PS50057"/>
    </source>
</evidence>
<dbReference type="SMART" id="SM00295">
    <property type="entry name" value="B41"/>
    <property type="match status" value="1"/>
</dbReference>
<dbReference type="WBParaSite" id="MCU_004543-RB">
    <property type="protein sequence ID" value="MCU_004543-RB"/>
    <property type="gene ID" value="MCU_004543"/>
</dbReference>
<dbReference type="InterPro" id="IPR000299">
    <property type="entry name" value="FERM_domain"/>
</dbReference>
<dbReference type="InterPro" id="IPR018979">
    <property type="entry name" value="FERM_N"/>
</dbReference>
<dbReference type="Gene3D" id="1.20.5.450">
    <property type="match status" value="1"/>
</dbReference>
<dbReference type="PRINTS" id="PR00935">
    <property type="entry name" value="BAND41"/>
</dbReference>
<dbReference type="Gene3D" id="2.30.29.30">
    <property type="entry name" value="Pleckstrin-homology domain (PH domain)/Phosphotyrosine-binding domain (PTB)"/>
    <property type="match status" value="1"/>
</dbReference>
<dbReference type="Gene3D" id="3.10.20.90">
    <property type="entry name" value="Phosphatidylinositol 3-kinase Catalytic Subunit, Chain A, domain 1"/>
    <property type="match status" value="1"/>
</dbReference>
<feature type="region of interest" description="Disordered" evidence="4">
    <location>
        <begin position="1406"/>
        <end position="1445"/>
    </location>
</feature>
<feature type="compositionally biased region" description="Low complexity" evidence="4">
    <location>
        <begin position="1427"/>
        <end position="1438"/>
    </location>
</feature>
<feature type="compositionally biased region" description="Low complexity" evidence="4">
    <location>
        <begin position="1562"/>
        <end position="1572"/>
    </location>
</feature>
<dbReference type="InterPro" id="IPR019748">
    <property type="entry name" value="FERM_central"/>
</dbReference>
<dbReference type="SUPFAM" id="SSF54236">
    <property type="entry name" value="Ubiquitin-like"/>
    <property type="match status" value="1"/>
</dbReference>
<feature type="compositionally biased region" description="Pro residues" evidence="4">
    <location>
        <begin position="1573"/>
        <end position="1583"/>
    </location>
</feature>
<dbReference type="InterPro" id="IPR011174">
    <property type="entry name" value="ERM"/>
</dbReference>
<feature type="region of interest" description="Disordered" evidence="4">
    <location>
        <begin position="1554"/>
        <end position="1598"/>
    </location>
</feature>
<feature type="compositionally biased region" description="Acidic residues" evidence="4">
    <location>
        <begin position="624"/>
        <end position="650"/>
    </location>
</feature>
<dbReference type="InterPro" id="IPR014352">
    <property type="entry name" value="FERM/acyl-CoA-bd_prot_sf"/>
</dbReference>
<dbReference type="InterPro" id="IPR029071">
    <property type="entry name" value="Ubiquitin-like_domsf"/>
</dbReference>
<feature type="region of interest" description="Disordered" evidence="4">
    <location>
        <begin position="1130"/>
        <end position="1231"/>
    </location>
</feature>